<comment type="caution">
    <text evidence="1">The sequence shown here is derived from an EMBL/GenBank/DDBJ whole genome shotgun (WGS) entry which is preliminary data.</text>
</comment>
<organism evidence="1 2">
    <name type="scientific">Nocardia puris</name>
    <dbReference type="NCBI Taxonomy" id="208602"/>
    <lineage>
        <taxon>Bacteria</taxon>
        <taxon>Bacillati</taxon>
        <taxon>Actinomycetota</taxon>
        <taxon>Actinomycetes</taxon>
        <taxon>Mycobacteriales</taxon>
        <taxon>Nocardiaceae</taxon>
        <taxon>Nocardia</taxon>
    </lineage>
</organism>
<name>A0A366CUR5_9NOCA</name>
<dbReference type="STRING" id="1210090.GCA_001613185_01382"/>
<dbReference type="EMBL" id="QNRE01000052">
    <property type="protein sequence ID" value="RBO78307.1"/>
    <property type="molecule type" value="Genomic_DNA"/>
</dbReference>
<proteinExistence type="predicted"/>
<keyword evidence="2" id="KW-1185">Reference proteome</keyword>
<protein>
    <submittedName>
        <fullName evidence="1">Uncharacterized protein</fullName>
    </submittedName>
</protein>
<gene>
    <name evidence="1" type="ORF">DFR74_1521</name>
</gene>
<dbReference type="Proteomes" id="UP000252586">
    <property type="component" value="Unassembled WGS sequence"/>
</dbReference>
<evidence type="ECO:0000313" key="2">
    <source>
        <dbReference type="Proteomes" id="UP000252586"/>
    </source>
</evidence>
<evidence type="ECO:0000313" key="1">
    <source>
        <dbReference type="EMBL" id="RBO78307.1"/>
    </source>
</evidence>
<reference evidence="1 2" key="1">
    <citation type="submission" date="2018-06" db="EMBL/GenBank/DDBJ databases">
        <title>Genomic Encyclopedia of Type Strains, Phase IV (KMG-IV): sequencing the most valuable type-strain genomes for metagenomic binning, comparative biology and taxonomic classification.</title>
        <authorList>
            <person name="Goeker M."/>
        </authorList>
    </citation>
    <scope>NUCLEOTIDE SEQUENCE [LARGE SCALE GENOMIC DNA]</scope>
    <source>
        <strain evidence="1 2">DSM 44599</strain>
    </source>
</reference>
<dbReference type="AlphaFoldDB" id="A0A366CUR5"/>
<dbReference type="RefSeq" id="WP_157115802.1">
    <property type="nucleotide sequence ID" value="NZ_QNRE01000052.1"/>
</dbReference>
<accession>A0A366CUR5</accession>
<sequence>MTIERLLRIHGHDHWSMRGTKTRWDKPHGNGPIILLYVPTEEARNA</sequence>